<organism evidence="2 3">
    <name type="scientific">Dreissena polymorpha</name>
    <name type="common">Zebra mussel</name>
    <name type="synonym">Mytilus polymorpha</name>
    <dbReference type="NCBI Taxonomy" id="45954"/>
    <lineage>
        <taxon>Eukaryota</taxon>
        <taxon>Metazoa</taxon>
        <taxon>Spiralia</taxon>
        <taxon>Lophotrochozoa</taxon>
        <taxon>Mollusca</taxon>
        <taxon>Bivalvia</taxon>
        <taxon>Autobranchia</taxon>
        <taxon>Heteroconchia</taxon>
        <taxon>Euheterodonta</taxon>
        <taxon>Imparidentia</taxon>
        <taxon>Neoheterodontei</taxon>
        <taxon>Myida</taxon>
        <taxon>Dreissenoidea</taxon>
        <taxon>Dreissenidae</taxon>
        <taxon>Dreissena</taxon>
    </lineage>
</organism>
<accession>A0A9D4DXB0</accession>
<protein>
    <submittedName>
        <fullName evidence="2">Uncharacterized protein</fullName>
    </submittedName>
</protein>
<evidence type="ECO:0000313" key="2">
    <source>
        <dbReference type="EMBL" id="KAH3768913.1"/>
    </source>
</evidence>
<name>A0A9D4DXB0_DREPO</name>
<sequence>MVMYGRQSSAKRRAVDETLPGKSLMSTRKMRGFRTVPCGTPDATCAGEDVLPLSTTCCCRCARKLSIHPRVLPLIP</sequence>
<evidence type="ECO:0000256" key="1">
    <source>
        <dbReference type="SAM" id="MobiDB-lite"/>
    </source>
</evidence>
<reference evidence="2" key="2">
    <citation type="submission" date="2020-11" db="EMBL/GenBank/DDBJ databases">
        <authorList>
            <person name="McCartney M.A."/>
            <person name="Auch B."/>
            <person name="Kono T."/>
            <person name="Mallez S."/>
            <person name="Becker A."/>
            <person name="Gohl D.M."/>
            <person name="Silverstein K.A.T."/>
            <person name="Koren S."/>
            <person name="Bechman K.B."/>
            <person name="Herman A."/>
            <person name="Abrahante J.E."/>
            <person name="Garbe J."/>
        </authorList>
    </citation>
    <scope>NUCLEOTIDE SEQUENCE</scope>
    <source>
        <strain evidence="2">Duluth1</strain>
        <tissue evidence="2">Whole animal</tissue>
    </source>
</reference>
<dbReference type="AlphaFoldDB" id="A0A9D4DXB0"/>
<feature type="region of interest" description="Disordered" evidence="1">
    <location>
        <begin position="1"/>
        <end position="23"/>
    </location>
</feature>
<comment type="caution">
    <text evidence="2">The sequence shown here is derived from an EMBL/GenBank/DDBJ whole genome shotgun (WGS) entry which is preliminary data.</text>
</comment>
<dbReference type="EMBL" id="JAIWYP010000009">
    <property type="protein sequence ID" value="KAH3768913.1"/>
    <property type="molecule type" value="Genomic_DNA"/>
</dbReference>
<dbReference type="Proteomes" id="UP000828390">
    <property type="component" value="Unassembled WGS sequence"/>
</dbReference>
<reference evidence="2" key="1">
    <citation type="journal article" date="2019" name="bioRxiv">
        <title>The Genome of the Zebra Mussel, Dreissena polymorpha: A Resource for Invasive Species Research.</title>
        <authorList>
            <person name="McCartney M.A."/>
            <person name="Auch B."/>
            <person name="Kono T."/>
            <person name="Mallez S."/>
            <person name="Zhang Y."/>
            <person name="Obille A."/>
            <person name="Becker A."/>
            <person name="Abrahante J.E."/>
            <person name="Garbe J."/>
            <person name="Badalamenti J.P."/>
            <person name="Herman A."/>
            <person name="Mangelson H."/>
            <person name="Liachko I."/>
            <person name="Sullivan S."/>
            <person name="Sone E.D."/>
            <person name="Koren S."/>
            <person name="Silverstein K.A.T."/>
            <person name="Beckman K.B."/>
            <person name="Gohl D.M."/>
        </authorList>
    </citation>
    <scope>NUCLEOTIDE SEQUENCE</scope>
    <source>
        <strain evidence="2">Duluth1</strain>
        <tissue evidence="2">Whole animal</tissue>
    </source>
</reference>
<keyword evidence="3" id="KW-1185">Reference proteome</keyword>
<gene>
    <name evidence="2" type="ORF">DPMN_170130</name>
</gene>
<proteinExistence type="predicted"/>
<evidence type="ECO:0000313" key="3">
    <source>
        <dbReference type="Proteomes" id="UP000828390"/>
    </source>
</evidence>